<comment type="subcellular location">
    <subcellularLocation>
        <location evidence="1 10">Cytoplasm</location>
    </subcellularLocation>
</comment>
<evidence type="ECO:0000256" key="4">
    <source>
        <dbReference type="ARBA" id="ARBA00022490"/>
    </source>
</evidence>
<evidence type="ECO:0000256" key="1">
    <source>
        <dbReference type="ARBA" id="ARBA00004496"/>
    </source>
</evidence>
<keyword evidence="6 10" id="KW-0143">Chaperone</keyword>
<comment type="subunit">
    <text evidence="3 10">Homodimer.</text>
</comment>
<evidence type="ECO:0000313" key="16">
    <source>
        <dbReference type="Proteomes" id="UP000001021"/>
    </source>
</evidence>
<dbReference type="Proteomes" id="UP000001021">
    <property type="component" value="Chromosome"/>
</dbReference>
<evidence type="ECO:0000256" key="5">
    <source>
        <dbReference type="ARBA" id="ARBA00023016"/>
    </source>
</evidence>
<evidence type="ECO:0000256" key="3">
    <source>
        <dbReference type="ARBA" id="ARBA00011738"/>
    </source>
</evidence>
<feature type="compositionally biased region" description="Polar residues" evidence="14">
    <location>
        <begin position="1"/>
        <end position="26"/>
    </location>
</feature>
<keyword evidence="5 10" id="KW-0346">Stress response</keyword>
<evidence type="ECO:0000256" key="6">
    <source>
        <dbReference type="ARBA" id="ARBA00023186"/>
    </source>
</evidence>
<dbReference type="SUPFAM" id="SSF51064">
    <property type="entry name" value="Head domain of nucleotide exchange factor GrpE"/>
    <property type="match status" value="1"/>
</dbReference>
<evidence type="ECO:0000256" key="9">
    <source>
        <dbReference type="ARBA" id="ARBA00076414"/>
    </source>
</evidence>
<dbReference type="GO" id="GO:0042803">
    <property type="term" value="F:protein homodimerization activity"/>
    <property type="evidence" value="ECO:0007669"/>
    <property type="project" value="InterPro"/>
</dbReference>
<evidence type="ECO:0000256" key="7">
    <source>
        <dbReference type="ARBA" id="ARBA00053401"/>
    </source>
</evidence>
<accession>A0A0H3M535</accession>
<dbReference type="SUPFAM" id="SSF58014">
    <property type="entry name" value="Coiled-coil domain of nucleotide exchange factor GrpE"/>
    <property type="match status" value="1"/>
</dbReference>
<dbReference type="GO" id="GO:0005737">
    <property type="term" value="C:cytoplasm"/>
    <property type="evidence" value="ECO:0007669"/>
    <property type="project" value="UniProtKB-SubCell"/>
</dbReference>
<organism evidence="15 16">
    <name type="scientific">Ehrlichia ruminantium (strain Welgevonden)</name>
    <dbReference type="NCBI Taxonomy" id="254945"/>
    <lineage>
        <taxon>Bacteria</taxon>
        <taxon>Pseudomonadati</taxon>
        <taxon>Pseudomonadota</taxon>
        <taxon>Alphaproteobacteria</taxon>
        <taxon>Rickettsiales</taxon>
        <taxon>Anaplasmataceae</taxon>
        <taxon>Ehrlichia</taxon>
    </lineage>
</organism>
<evidence type="ECO:0000313" key="15">
    <source>
        <dbReference type="EMBL" id="CAI26604.1"/>
    </source>
</evidence>
<evidence type="ECO:0000256" key="13">
    <source>
        <dbReference type="SAM" id="Coils"/>
    </source>
</evidence>
<evidence type="ECO:0000256" key="14">
    <source>
        <dbReference type="SAM" id="MobiDB-lite"/>
    </source>
</evidence>
<evidence type="ECO:0000256" key="11">
    <source>
        <dbReference type="RuleBase" id="RU000639"/>
    </source>
</evidence>
<dbReference type="PRINTS" id="PR00773">
    <property type="entry name" value="GRPEPROTEIN"/>
</dbReference>
<evidence type="ECO:0000256" key="12">
    <source>
        <dbReference type="RuleBase" id="RU004478"/>
    </source>
</evidence>
<name>A0A0H3M535_EHRRW</name>
<dbReference type="InterPro" id="IPR013805">
    <property type="entry name" value="GrpE_CC"/>
</dbReference>
<dbReference type="eggNOG" id="COG0576">
    <property type="taxonomic scope" value="Bacteria"/>
</dbReference>
<dbReference type="Gene3D" id="2.30.22.10">
    <property type="entry name" value="Head domain of nucleotide exchange factor GrpE"/>
    <property type="match status" value="1"/>
</dbReference>
<dbReference type="GO" id="GO:0006457">
    <property type="term" value="P:protein folding"/>
    <property type="evidence" value="ECO:0007669"/>
    <property type="project" value="InterPro"/>
</dbReference>
<dbReference type="InterPro" id="IPR009012">
    <property type="entry name" value="GrpE_head"/>
</dbReference>
<sequence length="202" mass="23082">MISMTDNTNNNTQSPENDTPKPTEQQIPPKANPQRKFASELNKKKEKLNEDLSELEKLRQQLAHFQHQFRLAVADKENVKRIMQKNIDEASIYAISNFARDILTSCDNLETSLENLNKDDSIHAGVLMTYKELLNTLERHNISRIDPIGEQFNPQFHKAVSQMMDTEKEDGTILHVVQPGYIIKDKLLRPASVVVSKKSNGE</sequence>
<keyword evidence="16" id="KW-1185">Reference proteome</keyword>
<evidence type="ECO:0000256" key="2">
    <source>
        <dbReference type="ARBA" id="ARBA00009054"/>
    </source>
</evidence>
<dbReference type="HOGENOM" id="CLU_057217_6_2_5"/>
<dbReference type="AlphaFoldDB" id="A0A0H3M535"/>
<dbReference type="PROSITE" id="PS01071">
    <property type="entry name" value="GRPE"/>
    <property type="match status" value="1"/>
</dbReference>
<dbReference type="Gene3D" id="3.90.20.20">
    <property type="match status" value="1"/>
</dbReference>
<gene>
    <name evidence="10 15" type="primary">grpE</name>
    <name evidence="15" type="ordered locus">ERWE_CDS_01100</name>
</gene>
<feature type="region of interest" description="Disordered" evidence="14">
    <location>
        <begin position="1"/>
        <end position="36"/>
    </location>
</feature>
<dbReference type="GO" id="GO:0000774">
    <property type="term" value="F:adenyl-nucleotide exchange factor activity"/>
    <property type="evidence" value="ECO:0007669"/>
    <property type="project" value="InterPro"/>
</dbReference>
<dbReference type="PANTHER" id="PTHR21237:SF23">
    <property type="entry name" value="GRPE PROTEIN HOMOLOG, MITOCHONDRIAL"/>
    <property type="match status" value="1"/>
</dbReference>
<proteinExistence type="inferred from homology"/>
<keyword evidence="13" id="KW-0175">Coiled coil</keyword>
<dbReference type="GO" id="GO:0051087">
    <property type="term" value="F:protein-folding chaperone binding"/>
    <property type="evidence" value="ECO:0007669"/>
    <property type="project" value="InterPro"/>
</dbReference>
<comment type="similarity">
    <text evidence="2 10 12">Belongs to the GrpE family.</text>
</comment>
<evidence type="ECO:0000256" key="10">
    <source>
        <dbReference type="HAMAP-Rule" id="MF_01151"/>
    </source>
</evidence>
<protein>
    <recommendedName>
        <fullName evidence="8 10">Protein GrpE</fullName>
    </recommendedName>
    <alternativeName>
        <fullName evidence="9 10">HSP-70 cofactor</fullName>
    </alternativeName>
</protein>
<dbReference type="InterPro" id="IPR000740">
    <property type="entry name" value="GrpE"/>
</dbReference>
<dbReference type="HAMAP" id="MF_01151">
    <property type="entry name" value="GrpE"/>
    <property type="match status" value="1"/>
</dbReference>
<dbReference type="GO" id="GO:0051082">
    <property type="term" value="F:unfolded protein binding"/>
    <property type="evidence" value="ECO:0007669"/>
    <property type="project" value="TreeGrafter"/>
</dbReference>
<dbReference type="CDD" id="cd00446">
    <property type="entry name" value="GrpE"/>
    <property type="match status" value="1"/>
</dbReference>
<evidence type="ECO:0000256" key="8">
    <source>
        <dbReference type="ARBA" id="ARBA00072274"/>
    </source>
</evidence>
<comment type="function">
    <text evidence="7 10 11">Participates actively in the response to hyperosmotic and heat shock by preventing the aggregation of stress-denatured proteins, in association with DnaK and GrpE. It is the nucleotide exchange factor for DnaK and may function as a thermosensor. Unfolded proteins bind initially to DnaJ; upon interaction with the DnaJ-bound protein, DnaK hydrolyzes its bound ATP, resulting in the formation of a stable complex. GrpE releases ADP from DnaK; ATP binding to DnaK triggers the release of the substrate protein, thus completing the reaction cycle. Several rounds of ATP-dependent interactions between DnaJ, DnaK and GrpE are required for fully efficient folding.</text>
</comment>
<feature type="coiled-coil region" evidence="13">
    <location>
        <begin position="38"/>
        <end position="68"/>
    </location>
</feature>
<keyword evidence="4 10" id="KW-0963">Cytoplasm</keyword>
<dbReference type="Pfam" id="PF01025">
    <property type="entry name" value="GrpE"/>
    <property type="match status" value="1"/>
</dbReference>
<dbReference type="FunFam" id="2.30.22.10:FF:000001">
    <property type="entry name" value="Protein GrpE"/>
    <property type="match status" value="1"/>
</dbReference>
<dbReference type="KEGG" id="erw:ERWE_CDS_01100"/>
<reference evidence="15 16" key="1">
    <citation type="journal article" date="2006" name="J. Bacteriol.">
        <title>Comparative genomic analysis of three strains of Ehrlichia ruminantium reveals an active process of genome size plasticity.</title>
        <authorList>
            <person name="Frutos R."/>
            <person name="Viari A."/>
            <person name="Ferraz C."/>
            <person name="Morgat A."/>
            <person name="Eychenie S."/>
            <person name="Kandassami Y."/>
            <person name="Chantal I."/>
            <person name="Bensaid A."/>
            <person name="Coissac E."/>
            <person name="Vachiery N."/>
            <person name="Demaille J."/>
            <person name="Martinez D."/>
        </authorList>
    </citation>
    <scope>NUCLEOTIDE SEQUENCE [LARGE SCALE GENOMIC DNA]</scope>
    <source>
        <strain evidence="15 16">Welgevonden</strain>
    </source>
</reference>
<dbReference type="PANTHER" id="PTHR21237">
    <property type="entry name" value="GRPE PROTEIN"/>
    <property type="match status" value="1"/>
</dbReference>
<dbReference type="EMBL" id="CR925678">
    <property type="protein sequence ID" value="CAI26604.1"/>
    <property type="molecule type" value="Genomic_DNA"/>
</dbReference>